<dbReference type="KEGG" id="vg:10358801"/>
<evidence type="ECO:0000313" key="2">
    <source>
        <dbReference type="Proteomes" id="UP000000375"/>
    </source>
</evidence>
<organism evidence="1 2">
    <name type="scientific">Pseudomonas phage KPP10</name>
    <name type="common">Bacteriophage KPP10</name>
    <dbReference type="NCBI Taxonomy" id="582345"/>
    <lineage>
        <taxon>Viruses</taxon>
        <taxon>Duplodnaviria</taxon>
        <taxon>Heunggongvirae</taxon>
        <taxon>Uroviricota</taxon>
        <taxon>Caudoviricetes</taxon>
        <taxon>Vandenendeviridae</taxon>
        <taxon>Nankokuvirus</taxon>
        <taxon>Nankokuvirus KPP10</taxon>
    </lineage>
</organism>
<dbReference type="Proteomes" id="UP000000375">
    <property type="component" value="Segment"/>
</dbReference>
<dbReference type="RefSeq" id="YP_004306827.1">
    <property type="nucleotide sequence ID" value="NC_015272.2"/>
</dbReference>
<evidence type="ECO:0000313" key="1">
    <source>
        <dbReference type="EMBL" id="BAJ09197.1"/>
    </source>
</evidence>
<reference evidence="1 2" key="1">
    <citation type="journal article" date="2009" name="Microbiol. Immunol.">
        <title>Blood kinetics of four intraperitoneally administered therapeutic candidate bacteriophages in healthy and neutropenic mice.</title>
        <authorList>
            <person name="Uchiyama J."/>
            <person name="Maeda Y."/>
            <person name="Takemura I."/>
            <person name="Chess-Williams R."/>
            <person name="Wakiguchi H."/>
            <person name="Matsuzaki S."/>
        </authorList>
    </citation>
    <scope>NUCLEOTIDE SEQUENCE [LARGE SCALE GENOMIC DNA]</scope>
</reference>
<dbReference type="GeneID" id="10358801"/>
<protein>
    <submittedName>
        <fullName evidence="1">Uncharacterized protein</fullName>
    </submittedName>
</protein>
<name>D6RRN2_BPKPP</name>
<organismHost>
    <name type="scientific">Pseudomonas aeruginosa</name>
    <dbReference type="NCBI Taxonomy" id="287"/>
</organismHost>
<dbReference type="EMBL" id="AB472900">
    <property type="protein sequence ID" value="BAJ09197.1"/>
    <property type="molecule type" value="Genomic_DNA"/>
</dbReference>
<keyword evidence="2" id="KW-1185">Reference proteome</keyword>
<accession>D6RRN2</accession>
<sequence>MKGSFGEGGIDRELLTGEVTCYSGELTCYKRPRGRAAWGGKLDSSFDTCLCKNLSSTLGAR</sequence>
<proteinExistence type="predicted"/>